<dbReference type="Proteomes" id="UP001596241">
    <property type="component" value="Unassembled WGS sequence"/>
</dbReference>
<sequence>MAKKKGGSEPECTDSLKAFGAAVKAFRERADLTQEEFAPLVGFSAQTVASIEQGRRFPQPDFVEKAEEVLDAHGVLAAMAPHLARKPGLAAWFRQWAALEQKALSLYAYECRMVPGMLQTEEYAKSLFANRLPPLDDEQMANQLAARMDRKRLLRERPNTAYSFILEEHLFLRCAGGKDVTRELIDHVIEIAQMRNVEVQIMPQVRETHAGLAGPMQLAETPEHKWFAYCEGQRSGTLISDPKEISVLQMRYARMRSQALSPEDSLSLLQRMRGAL</sequence>
<gene>
    <name evidence="2" type="ORF">ACFP3M_14880</name>
</gene>
<evidence type="ECO:0000259" key="1">
    <source>
        <dbReference type="PROSITE" id="PS50943"/>
    </source>
</evidence>
<dbReference type="SMART" id="SM00530">
    <property type="entry name" value="HTH_XRE"/>
    <property type="match status" value="1"/>
</dbReference>
<dbReference type="EMBL" id="JBHSPW010000006">
    <property type="protein sequence ID" value="MFC5894102.1"/>
    <property type="molecule type" value="Genomic_DNA"/>
</dbReference>
<dbReference type="InterPro" id="IPR043917">
    <property type="entry name" value="DUF5753"/>
</dbReference>
<proteinExistence type="predicted"/>
<feature type="domain" description="HTH cro/C1-type" evidence="1">
    <location>
        <begin position="23"/>
        <end position="76"/>
    </location>
</feature>
<evidence type="ECO:0000313" key="3">
    <source>
        <dbReference type="Proteomes" id="UP001596241"/>
    </source>
</evidence>
<dbReference type="Pfam" id="PF19054">
    <property type="entry name" value="DUF5753"/>
    <property type="match status" value="1"/>
</dbReference>
<dbReference type="Pfam" id="PF13560">
    <property type="entry name" value="HTH_31"/>
    <property type="match status" value="1"/>
</dbReference>
<accession>A0ABW1FJJ7</accession>
<keyword evidence="3" id="KW-1185">Reference proteome</keyword>
<reference evidence="3" key="1">
    <citation type="journal article" date="2019" name="Int. J. Syst. Evol. Microbiol.">
        <title>The Global Catalogue of Microorganisms (GCM) 10K type strain sequencing project: providing services to taxonomists for standard genome sequencing and annotation.</title>
        <authorList>
            <consortium name="The Broad Institute Genomics Platform"/>
            <consortium name="The Broad Institute Genome Sequencing Center for Infectious Disease"/>
            <person name="Wu L."/>
            <person name="Ma J."/>
        </authorList>
    </citation>
    <scope>NUCLEOTIDE SEQUENCE [LARGE SCALE GENOMIC DNA]</scope>
    <source>
        <strain evidence="3">CGMCC 1.15809</strain>
    </source>
</reference>
<dbReference type="Gene3D" id="1.10.260.40">
    <property type="entry name" value="lambda repressor-like DNA-binding domains"/>
    <property type="match status" value="1"/>
</dbReference>
<dbReference type="InterPro" id="IPR001387">
    <property type="entry name" value="Cro/C1-type_HTH"/>
</dbReference>
<comment type="caution">
    <text evidence="2">The sequence shown here is derived from an EMBL/GenBank/DDBJ whole genome shotgun (WGS) entry which is preliminary data.</text>
</comment>
<dbReference type="CDD" id="cd00093">
    <property type="entry name" value="HTH_XRE"/>
    <property type="match status" value="1"/>
</dbReference>
<dbReference type="PROSITE" id="PS50943">
    <property type="entry name" value="HTH_CROC1"/>
    <property type="match status" value="1"/>
</dbReference>
<dbReference type="SUPFAM" id="SSF47413">
    <property type="entry name" value="lambda repressor-like DNA-binding domains"/>
    <property type="match status" value="1"/>
</dbReference>
<dbReference type="RefSeq" id="WP_345083509.1">
    <property type="nucleotide sequence ID" value="NZ_BAAAWG010000007.1"/>
</dbReference>
<protein>
    <submittedName>
        <fullName evidence="2">Helix-turn-helix transcriptional regulator</fullName>
    </submittedName>
</protein>
<name>A0ABW1FJJ7_9ACTN</name>
<evidence type="ECO:0000313" key="2">
    <source>
        <dbReference type="EMBL" id="MFC5894102.1"/>
    </source>
</evidence>
<organism evidence="2 3">
    <name type="scientific">Streptomyces ramulosus</name>
    <dbReference type="NCBI Taxonomy" id="47762"/>
    <lineage>
        <taxon>Bacteria</taxon>
        <taxon>Bacillati</taxon>
        <taxon>Actinomycetota</taxon>
        <taxon>Actinomycetes</taxon>
        <taxon>Kitasatosporales</taxon>
        <taxon>Streptomycetaceae</taxon>
        <taxon>Streptomyces</taxon>
    </lineage>
</organism>
<dbReference type="InterPro" id="IPR010982">
    <property type="entry name" value="Lambda_DNA-bd_dom_sf"/>
</dbReference>